<protein>
    <submittedName>
        <fullName evidence="3">Uncharacterized protein</fullName>
    </submittedName>
</protein>
<evidence type="ECO:0000313" key="3">
    <source>
        <dbReference type="EMBL" id="WFG40845.1"/>
    </source>
</evidence>
<gene>
    <name evidence="3" type="ORF">ParaKuw1_00012</name>
</gene>
<dbReference type="Proteomes" id="UP001218881">
    <property type="component" value="Segment"/>
</dbReference>
<organism evidence="3 4">
    <name type="scientific">Paracoccus phage ParKuw1</name>
    <dbReference type="NCBI Taxonomy" id="3032415"/>
    <lineage>
        <taxon>Viruses</taxon>
        <taxon>Duplodnaviria</taxon>
        <taxon>Heunggongvirae</taxon>
        <taxon>Uroviricota</taxon>
        <taxon>Caudoviricetes</taxon>
        <taxon>Autographivirales</taxon>
        <taxon>Autographivirales incertae sedis</taxon>
        <taxon>Kuwvirus</taxon>
        <taxon>Kuwvirus ParKuw1</taxon>
    </lineage>
</organism>
<reference evidence="3" key="1">
    <citation type="submission" date="2023-02" db="EMBL/GenBank/DDBJ databases">
        <authorList>
            <person name="Rihtman B."/>
        </authorList>
    </citation>
    <scope>NUCLEOTIDE SEQUENCE</scope>
</reference>
<keyword evidence="1" id="KW-0175">Coiled coil</keyword>
<evidence type="ECO:0000256" key="1">
    <source>
        <dbReference type="SAM" id="Coils"/>
    </source>
</evidence>
<accession>A0AAF0FE63</accession>
<keyword evidence="2" id="KW-0812">Transmembrane</keyword>
<keyword evidence="4" id="KW-1185">Reference proteome</keyword>
<dbReference type="EMBL" id="OQ376857">
    <property type="protein sequence ID" value="WFG40845.1"/>
    <property type="molecule type" value="Genomic_DNA"/>
</dbReference>
<evidence type="ECO:0000256" key="2">
    <source>
        <dbReference type="SAM" id="Phobius"/>
    </source>
</evidence>
<feature type="coiled-coil region" evidence="1">
    <location>
        <begin position="28"/>
        <end position="62"/>
    </location>
</feature>
<feature type="transmembrane region" description="Helical" evidence="2">
    <location>
        <begin position="66"/>
        <end position="85"/>
    </location>
</feature>
<proteinExistence type="predicted"/>
<name>A0AAF0FE63_9CAUD</name>
<keyword evidence="2" id="KW-0472">Membrane</keyword>
<keyword evidence="2" id="KW-1133">Transmembrane helix</keyword>
<sequence>MDRENLTNDQAAVFALLGELRADVKHILAGLESNRRETARLRDEMQDETEKLNQRLTKVERFNTKVIAYASIALPVAITVLQWGVPALLALL</sequence>
<evidence type="ECO:0000313" key="4">
    <source>
        <dbReference type="Proteomes" id="UP001218881"/>
    </source>
</evidence>